<dbReference type="PANTHER" id="PTHR12963">
    <property type="entry name" value="THYROID RECEPTOR INTERACTING PROTEIN RELATED"/>
    <property type="match status" value="1"/>
</dbReference>
<feature type="compositionally biased region" description="Basic and acidic residues" evidence="1">
    <location>
        <begin position="98"/>
        <end position="111"/>
    </location>
</feature>
<dbReference type="PANTHER" id="PTHR12963:SF4">
    <property type="entry name" value="ACTIVATING SIGNAL COINTEGRATOR 1"/>
    <property type="match status" value="1"/>
</dbReference>
<dbReference type="FunFam" id="2.30.130.30:FF:000006">
    <property type="entry name" value="Putative_zinc_finger_motif_-_C2HC5-type /ASCH_domain_containing_protein_-_putative"/>
    <property type="match status" value="1"/>
</dbReference>
<dbReference type="GO" id="GO:0008270">
    <property type="term" value="F:zinc ion binding"/>
    <property type="evidence" value="ECO:0007669"/>
    <property type="project" value="InterPro"/>
</dbReference>
<dbReference type="InterPro" id="IPR009349">
    <property type="entry name" value="TRIP4/RQT4_C2HC5_Znf"/>
</dbReference>
<dbReference type="CDD" id="cd06554">
    <property type="entry name" value="ASCH_ASC-1_like"/>
    <property type="match status" value="1"/>
</dbReference>
<feature type="region of interest" description="Disordered" evidence="1">
    <location>
        <begin position="98"/>
        <end position="121"/>
    </location>
</feature>
<protein>
    <recommendedName>
        <fullName evidence="8">Activating signal cointegrator 1</fullName>
    </recommendedName>
</protein>
<proteinExistence type="predicted"/>
<comment type="caution">
    <text evidence="6">The sequence shown here is derived from an EMBL/GenBank/DDBJ whole genome shotgun (WGS) entry which is preliminary data.</text>
</comment>
<feature type="domain" description="Activating signal cointegrator 1 third" evidence="4">
    <location>
        <begin position="239"/>
        <end position="290"/>
    </location>
</feature>
<dbReference type="GO" id="GO:0180022">
    <property type="term" value="C:RQC-trigger complex"/>
    <property type="evidence" value="ECO:0007669"/>
    <property type="project" value="InterPro"/>
</dbReference>
<evidence type="ECO:0000313" key="6">
    <source>
        <dbReference type="EMBL" id="KAK7576508.1"/>
    </source>
</evidence>
<dbReference type="InterPro" id="IPR015947">
    <property type="entry name" value="PUA-like_sf"/>
</dbReference>
<accession>A0AAN9T7V6</accession>
<dbReference type="Gene3D" id="2.30.130.30">
    <property type="entry name" value="Hypothetical protein"/>
    <property type="match status" value="1"/>
</dbReference>
<evidence type="ECO:0008006" key="8">
    <source>
        <dbReference type="Google" id="ProtNLM"/>
    </source>
</evidence>
<feature type="domain" description="TRIP4/RQT4 C2HC5-type zinc finger" evidence="3">
    <location>
        <begin position="143"/>
        <end position="187"/>
    </location>
</feature>
<dbReference type="AlphaFoldDB" id="A0AAN9T7V6"/>
<feature type="domain" description="Activating signal cointegrator 1 N-terminal" evidence="5">
    <location>
        <begin position="10"/>
        <end position="67"/>
    </location>
</feature>
<dbReference type="InterPro" id="IPR007374">
    <property type="entry name" value="ASCH_domain"/>
</dbReference>
<dbReference type="Pfam" id="PF04266">
    <property type="entry name" value="ASCH"/>
    <property type="match status" value="1"/>
</dbReference>
<evidence type="ECO:0000259" key="3">
    <source>
        <dbReference type="Pfam" id="PF06221"/>
    </source>
</evidence>
<evidence type="ECO:0000313" key="7">
    <source>
        <dbReference type="Proteomes" id="UP001367676"/>
    </source>
</evidence>
<keyword evidence="7" id="KW-1185">Reference proteome</keyword>
<dbReference type="Pfam" id="PF23135">
    <property type="entry name" value="TRI4_N"/>
    <property type="match status" value="1"/>
</dbReference>
<dbReference type="SUPFAM" id="SSF88697">
    <property type="entry name" value="PUA domain-like"/>
    <property type="match status" value="1"/>
</dbReference>
<dbReference type="EMBL" id="JBBCAQ010000036">
    <property type="protein sequence ID" value="KAK7576508.1"/>
    <property type="molecule type" value="Genomic_DNA"/>
</dbReference>
<evidence type="ECO:0000259" key="5">
    <source>
        <dbReference type="Pfam" id="PF23135"/>
    </source>
</evidence>
<reference evidence="6 7" key="1">
    <citation type="submission" date="2024-03" db="EMBL/GenBank/DDBJ databases">
        <title>Adaptation during the transition from Ophiocordyceps entomopathogen to insect associate is accompanied by gene loss and intensified selection.</title>
        <authorList>
            <person name="Ward C.M."/>
            <person name="Onetto C.A."/>
            <person name="Borneman A.R."/>
        </authorList>
    </citation>
    <scope>NUCLEOTIDE SEQUENCE [LARGE SCALE GENOMIC DNA]</scope>
    <source>
        <strain evidence="6">AWRI1</strain>
        <tissue evidence="6">Single Adult Female</tissue>
    </source>
</reference>
<dbReference type="Pfam" id="PF06221">
    <property type="entry name" value="zf-C2HC5"/>
    <property type="match status" value="1"/>
</dbReference>
<dbReference type="Pfam" id="PF23134">
    <property type="entry name" value="TRIP4_3rd"/>
    <property type="match status" value="1"/>
</dbReference>
<dbReference type="InterPro" id="IPR056994">
    <property type="entry name" value="TRI4_N"/>
</dbReference>
<evidence type="ECO:0000259" key="2">
    <source>
        <dbReference type="Pfam" id="PF04266"/>
    </source>
</evidence>
<dbReference type="GO" id="GO:0072344">
    <property type="term" value="P:rescue of stalled ribosome"/>
    <property type="evidence" value="ECO:0007669"/>
    <property type="project" value="InterPro"/>
</dbReference>
<dbReference type="GO" id="GO:0005634">
    <property type="term" value="C:nucleus"/>
    <property type="evidence" value="ECO:0007669"/>
    <property type="project" value="InterPro"/>
</dbReference>
<feature type="domain" description="ASCH" evidence="2">
    <location>
        <begin position="379"/>
        <end position="466"/>
    </location>
</feature>
<dbReference type="Proteomes" id="UP001367676">
    <property type="component" value="Unassembled WGS sequence"/>
</dbReference>
<organism evidence="6 7">
    <name type="scientific">Parthenolecanium corni</name>
    <dbReference type="NCBI Taxonomy" id="536013"/>
    <lineage>
        <taxon>Eukaryota</taxon>
        <taxon>Metazoa</taxon>
        <taxon>Ecdysozoa</taxon>
        <taxon>Arthropoda</taxon>
        <taxon>Hexapoda</taxon>
        <taxon>Insecta</taxon>
        <taxon>Pterygota</taxon>
        <taxon>Neoptera</taxon>
        <taxon>Paraneoptera</taxon>
        <taxon>Hemiptera</taxon>
        <taxon>Sternorrhyncha</taxon>
        <taxon>Coccoidea</taxon>
        <taxon>Coccidae</taxon>
        <taxon>Parthenolecanium</taxon>
    </lineage>
</organism>
<dbReference type="InterPro" id="IPR056993">
    <property type="entry name" value="TRIP4_3rd_dom"/>
</dbReference>
<evidence type="ECO:0000256" key="1">
    <source>
        <dbReference type="SAM" id="MobiDB-lite"/>
    </source>
</evidence>
<evidence type="ECO:0000259" key="4">
    <source>
        <dbReference type="Pfam" id="PF23134"/>
    </source>
</evidence>
<name>A0AAN9T7V6_9HEMI</name>
<dbReference type="InterPro" id="IPR039128">
    <property type="entry name" value="TRIP4-like"/>
</dbReference>
<sequence>MADQKLIFREWLKDKLSSIHGFPVENDYADAIMNKKTDAEVENHLKELLNYKDSRVRKFIAEVLKRRSTVHIEPHARKKVDAVEEKYHMSNQKNRPLSEKDIKFKVDKTEPEQSEENSGGKKKNKFVNFYSKDGKTVLLKGRYLCNCEAKKHQLINNCLTCGRIVCEQEGSGPCYFCGNLVCTVEEMAAFNGDTTKASKLYEQLLTKEKPKGLDEALKQRDKLLDFNQNSRKHTHVFDDDSDYFCSTNPWLTLEERDEVRKREEEFFNKKNESRRDKKITLKLEGGKITTEVEKENMVGFDEESIEKKFQAKNELSPAENRTDISSIDHLIDPYFSKFNLKFKKILPGRSVKIDDGFDMPLSHIMDPEIHKLKDEGYCLSVHQPWASFLVNGIRTVEGRTWYTPYRGKLWIASTGLRISRQDADVQENTYRIIKGDMKFPADYPAGCLLGCVDLLDCLTQEQYRSQYPDGEVEDPYVFICENPLALPVRYPVKGKPNIYKLDEKIHKAAATCLYTVDKVLSKSEHKVKSLRP</sequence>
<gene>
    <name evidence="6" type="ORF">V9T40_012794</name>
</gene>